<organism evidence="1 2">
    <name type="scientific">Rhodococcus phage REQ2</name>
    <dbReference type="NCBI Taxonomy" id="1109713"/>
    <lineage>
        <taxon>Viruses</taxon>
        <taxon>Duplodnaviria</taxon>
        <taxon>Heunggongvirae</taxon>
        <taxon>Uroviricota</taxon>
        <taxon>Caudoviricetes</taxon>
        <taxon>Caudoviricetes incertae sedis</taxon>
        <taxon>Melbournevirus</taxon>
        <taxon>Melbournevirus REQ2</taxon>
    </lineage>
</organism>
<protein>
    <submittedName>
        <fullName evidence="1">Uncharacterized protein</fullName>
    </submittedName>
</protein>
<dbReference type="EMBL" id="JN116823">
    <property type="protein sequence ID" value="AEV51895.1"/>
    <property type="molecule type" value="Genomic_DNA"/>
</dbReference>
<dbReference type="Proteomes" id="UP000005427">
    <property type="component" value="Segment"/>
</dbReference>
<accession>G9FGY4</accession>
<evidence type="ECO:0000313" key="1">
    <source>
        <dbReference type="EMBL" id="AEV51895.1"/>
    </source>
</evidence>
<reference evidence="1 2" key="1">
    <citation type="submission" date="2011-06" db="EMBL/GenBank/DDBJ databases">
        <title>Two lysogenic phages can combine to generate a single lytic phage.</title>
        <authorList>
            <person name="Petrovski S."/>
        </authorList>
    </citation>
    <scope>NUCLEOTIDE SEQUENCE [LARGE SCALE GENOMIC DNA]</scope>
</reference>
<sequence length="76" mass="8369">MTRFRLSLDEVARVRRIHKIDSQEELARATDVSRSTWVRALKSGVATPAVLDALASLGARPDRILIADEESAQIPA</sequence>
<keyword evidence="2" id="KW-1185">Reference proteome</keyword>
<name>G9FGY4_9CAUD</name>
<dbReference type="KEGG" id="vg:11541287"/>
<evidence type="ECO:0000313" key="2">
    <source>
        <dbReference type="Proteomes" id="UP000005427"/>
    </source>
</evidence>
<proteinExistence type="predicted"/>
<dbReference type="RefSeq" id="YP_005087085.1">
    <property type="nucleotide sequence ID" value="NC_016652.1"/>
</dbReference>
<dbReference type="GeneID" id="11541287"/>